<dbReference type="Pfam" id="PF00504">
    <property type="entry name" value="Chloroa_b-bind"/>
    <property type="match status" value="1"/>
</dbReference>
<keyword evidence="5" id="KW-0602">Photosynthesis</keyword>
<accession>A0A448ZFS9</accession>
<dbReference type="InterPro" id="IPR022796">
    <property type="entry name" value="Chloroa_b-bind"/>
</dbReference>
<dbReference type="GO" id="GO:0030076">
    <property type="term" value="C:light-harvesting complex"/>
    <property type="evidence" value="ECO:0007669"/>
    <property type="project" value="UniProtKB-KW"/>
</dbReference>
<dbReference type="InterPro" id="IPR001344">
    <property type="entry name" value="Chloro_AB-bd_pln"/>
</dbReference>
<dbReference type="GO" id="GO:0016168">
    <property type="term" value="F:chlorophyll binding"/>
    <property type="evidence" value="ECO:0007669"/>
    <property type="project" value="UniProtKB-KW"/>
</dbReference>
<dbReference type="EMBL" id="CAACVS010000313">
    <property type="protein sequence ID" value="VEU40894.1"/>
    <property type="molecule type" value="Genomic_DNA"/>
</dbReference>
<organism evidence="11 12">
    <name type="scientific">Pseudo-nitzschia multistriata</name>
    <dbReference type="NCBI Taxonomy" id="183589"/>
    <lineage>
        <taxon>Eukaryota</taxon>
        <taxon>Sar</taxon>
        <taxon>Stramenopiles</taxon>
        <taxon>Ochrophyta</taxon>
        <taxon>Bacillariophyta</taxon>
        <taxon>Bacillariophyceae</taxon>
        <taxon>Bacillariophycidae</taxon>
        <taxon>Bacillariales</taxon>
        <taxon>Bacillariaceae</taxon>
        <taxon>Pseudo-nitzschia</taxon>
    </lineage>
</organism>
<keyword evidence="9" id="KW-0157">Chromophore</keyword>
<gene>
    <name evidence="11" type="ORF">PSNMU_V1.4_AUG-EV-PASAV3_0078060</name>
</gene>
<evidence type="ECO:0000256" key="1">
    <source>
        <dbReference type="ARBA" id="ARBA00004022"/>
    </source>
</evidence>
<evidence type="ECO:0000256" key="8">
    <source>
        <dbReference type="ARBA" id="ARBA00044011"/>
    </source>
</evidence>
<feature type="binding site" evidence="9">
    <location>
        <position position="77"/>
    </location>
    <ligand>
        <name>chlorophyll a</name>
        <dbReference type="ChEBI" id="CHEBI:58416"/>
        <label>1</label>
    </ligand>
</feature>
<name>A0A448ZFS9_9STRA</name>
<evidence type="ECO:0000256" key="6">
    <source>
        <dbReference type="ARBA" id="ARBA00022640"/>
    </source>
</evidence>
<comment type="subcellular location">
    <subcellularLocation>
        <location evidence="2">Plastid</location>
        <location evidence="2">Chloroplast</location>
    </subcellularLocation>
</comment>
<dbReference type="GO" id="GO:0009765">
    <property type="term" value="P:photosynthesis, light harvesting"/>
    <property type="evidence" value="ECO:0007669"/>
    <property type="project" value="InterPro"/>
</dbReference>
<evidence type="ECO:0000256" key="3">
    <source>
        <dbReference type="ARBA" id="ARBA00005933"/>
    </source>
</evidence>
<comment type="subunit">
    <text evidence="8">The LHC complex of chromophytic algae is composed of fucoxanthin, chlorophyll A and C bound non-covalently by fucoxanthin chlorophyll proteins (FCPs). The ratio of the pigments in LHC; fucoxanthin: chlorophyll C: chlorophyll A; (0.6-1): (0.1-0.3): (1).</text>
</comment>
<dbReference type="GO" id="GO:0009507">
    <property type="term" value="C:chloroplast"/>
    <property type="evidence" value="ECO:0007669"/>
    <property type="project" value="UniProtKB-SubCell"/>
</dbReference>
<feature type="chain" id="PRO_5019149307" description="Plastid light harvesting protein" evidence="10">
    <location>
        <begin position="18"/>
        <end position="287"/>
    </location>
</feature>
<keyword evidence="12" id="KW-1185">Reference proteome</keyword>
<reference evidence="11 12" key="1">
    <citation type="submission" date="2019-01" db="EMBL/GenBank/DDBJ databases">
        <authorList>
            <person name="Ferrante I. M."/>
        </authorList>
    </citation>
    <scope>NUCLEOTIDE SEQUENCE [LARGE SCALE GENOMIC DNA]</scope>
    <source>
        <strain evidence="11 12">B856</strain>
    </source>
</reference>
<dbReference type="Proteomes" id="UP000291116">
    <property type="component" value="Unassembled WGS sequence"/>
</dbReference>
<keyword evidence="10" id="KW-0732">Signal</keyword>
<keyword evidence="6" id="KW-0934">Plastid</keyword>
<feature type="binding site" description="axial binding residue" evidence="9">
    <location>
        <position position="82"/>
    </location>
    <ligand>
        <name>chlorophyll b</name>
        <dbReference type="ChEBI" id="CHEBI:61721"/>
        <label>1</label>
    </ligand>
    <ligandPart>
        <name>Mg</name>
        <dbReference type="ChEBI" id="CHEBI:25107"/>
    </ligandPart>
</feature>
<feature type="binding site" evidence="9">
    <location>
        <position position="80"/>
    </location>
    <ligand>
        <name>chlorophyll a</name>
        <dbReference type="ChEBI" id="CHEBI:58416"/>
        <label>1</label>
    </ligand>
</feature>
<proteinExistence type="inferred from homology"/>
<dbReference type="SUPFAM" id="SSF103511">
    <property type="entry name" value="Chlorophyll a-b binding protein"/>
    <property type="match status" value="1"/>
</dbReference>
<keyword evidence="4" id="KW-0150">Chloroplast</keyword>
<evidence type="ECO:0000256" key="4">
    <source>
        <dbReference type="ARBA" id="ARBA00022528"/>
    </source>
</evidence>
<comment type="similarity">
    <text evidence="3">Belongs to the fucoxanthin chlorophyll protein family.</text>
</comment>
<feature type="binding site" evidence="9">
    <location>
        <position position="208"/>
    </location>
    <ligand>
        <name>chlorophyll a</name>
        <dbReference type="ChEBI" id="CHEBI:58416"/>
        <label>1</label>
    </ligand>
</feature>
<evidence type="ECO:0000256" key="9">
    <source>
        <dbReference type="PIRSR" id="PIRSR601344-1"/>
    </source>
</evidence>
<feature type="signal peptide" evidence="10">
    <location>
        <begin position="1"/>
        <end position="17"/>
    </location>
</feature>
<sequence length="287" mass="31534">MYKSIALLTAFVGSTSAFVARSSPAATTAMHETKADLEVLAQELNPILGFYDPMNLAEGEFWDTSNEATIGFLRQAEIKHGRVAMAAFVGYCIQSNYVFTWPQSLAGTLPPSFDLQPEEQWDAIDINAKWQLFGLIGFLEIWDEMGGYGDTAMPHYTKGRQPGKYPTFDEFRKGVHWVPDLYDPFKWNGKMKESERERRLLVEINNGRLAMLGIFGFLVADKIPGALPTIASIAKPYSGEVMNPFQVEWGSPFVMVSASPAAAGTSDAIAAKAAAVVDTALQMAETL</sequence>
<evidence type="ECO:0000256" key="10">
    <source>
        <dbReference type="SAM" id="SignalP"/>
    </source>
</evidence>
<dbReference type="PANTHER" id="PTHR21649">
    <property type="entry name" value="CHLOROPHYLL A/B BINDING PROTEIN"/>
    <property type="match status" value="1"/>
</dbReference>
<dbReference type="OrthoDB" id="35854at2759"/>
<protein>
    <recommendedName>
        <fullName evidence="13">Plastid light harvesting protein</fullName>
    </recommendedName>
</protein>
<comment type="function">
    <text evidence="1">The light-harvesting complex (LHC) functions as a light receptor, it captures and delivers excitation energy to photosystems with which it is closely associated. Energy is transferred from the carotenoid and chlorophyll C (or B) to chlorophyll A and the photosynthetic reaction centers where it is used to synthesize ATP and reducing power.</text>
</comment>
<evidence type="ECO:0008006" key="13">
    <source>
        <dbReference type="Google" id="ProtNLM"/>
    </source>
</evidence>
<keyword evidence="7" id="KW-0437">Light-harvesting polypeptide</keyword>
<feature type="binding site" evidence="9">
    <location>
        <position position="203"/>
    </location>
    <ligand>
        <name>chlorophyll a</name>
        <dbReference type="ChEBI" id="CHEBI:58416"/>
        <label>1</label>
    </ligand>
</feature>
<evidence type="ECO:0000313" key="12">
    <source>
        <dbReference type="Proteomes" id="UP000291116"/>
    </source>
</evidence>
<feature type="binding site" evidence="9">
    <location>
        <position position="206"/>
    </location>
    <ligand>
        <name>chlorophyll a</name>
        <dbReference type="ChEBI" id="CHEBI:58416"/>
        <label>1</label>
    </ligand>
</feature>
<dbReference type="AlphaFoldDB" id="A0A448ZFS9"/>
<evidence type="ECO:0000256" key="2">
    <source>
        <dbReference type="ARBA" id="ARBA00004229"/>
    </source>
</evidence>
<keyword evidence="9" id="KW-0148">Chlorophyll</keyword>
<evidence type="ECO:0000256" key="7">
    <source>
        <dbReference type="ARBA" id="ARBA00023243"/>
    </source>
</evidence>
<evidence type="ECO:0000256" key="5">
    <source>
        <dbReference type="ARBA" id="ARBA00022531"/>
    </source>
</evidence>
<evidence type="ECO:0000313" key="11">
    <source>
        <dbReference type="EMBL" id="VEU40894.1"/>
    </source>
</evidence>
<dbReference type="Gene3D" id="1.10.3460.10">
    <property type="entry name" value="Chlorophyll a/b binding protein domain"/>
    <property type="match status" value="1"/>
</dbReference>
<dbReference type="GO" id="GO:0016020">
    <property type="term" value="C:membrane"/>
    <property type="evidence" value="ECO:0007669"/>
    <property type="project" value="InterPro"/>
</dbReference>